<keyword evidence="4" id="KW-1185">Reference proteome</keyword>
<feature type="chain" id="PRO_5011287520" description="YXWGXW repeat-containing protein" evidence="2">
    <location>
        <begin position="23"/>
        <end position="107"/>
    </location>
</feature>
<proteinExistence type="predicted"/>
<name>A0A239K0D2_9PSED</name>
<dbReference type="PROSITE" id="PS51257">
    <property type="entry name" value="PROKAR_LIPOPROTEIN"/>
    <property type="match status" value="1"/>
</dbReference>
<accession>A0A239K0D2</accession>
<evidence type="ECO:0000256" key="2">
    <source>
        <dbReference type="SAM" id="SignalP"/>
    </source>
</evidence>
<organism evidence="3 4">
    <name type="scientific">Pseudomonas segetis</name>
    <dbReference type="NCBI Taxonomy" id="298908"/>
    <lineage>
        <taxon>Bacteria</taxon>
        <taxon>Pseudomonadati</taxon>
        <taxon>Pseudomonadota</taxon>
        <taxon>Gammaproteobacteria</taxon>
        <taxon>Pseudomonadales</taxon>
        <taxon>Pseudomonadaceae</taxon>
        <taxon>Pseudomonas</taxon>
    </lineage>
</organism>
<evidence type="ECO:0000313" key="4">
    <source>
        <dbReference type="Proteomes" id="UP000242915"/>
    </source>
</evidence>
<feature type="signal peptide" evidence="2">
    <location>
        <begin position="1"/>
        <end position="22"/>
    </location>
</feature>
<evidence type="ECO:0000313" key="3">
    <source>
        <dbReference type="EMBL" id="SNT10514.1"/>
    </source>
</evidence>
<dbReference type="Proteomes" id="UP000242915">
    <property type="component" value="Unassembled WGS sequence"/>
</dbReference>
<keyword evidence="2" id="KW-0732">Signal</keyword>
<dbReference type="RefSeq" id="WP_010482957.1">
    <property type="nucleotide sequence ID" value="NZ_FZOG01000010.1"/>
</dbReference>
<reference evidence="4" key="1">
    <citation type="submission" date="2017-06" db="EMBL/GenBank/DDBJ databases">
        <authorList>
            <person name="Varghese N."/>
            <person name="Submissions S."/>
        </authorList>
    </citation>
    <scope>NUCLEOTIDE SEQUENCE [LARGE SCALE GENOMIC DNA]</scope>
    <source>
        <strain evidence="4">CIP 108523</strain>
    </source>
</reference>
<gene>
    <name evidence="3" type="ORF">SAMN05216255_0076</name>
</gene>
<protein>
    <recommendedName>
        <fullName evidence="5">YXWGXW repeat-containing protein</fullName>
    </recommendedName>
</protein>
<dbReference type="EMBL" id="FZOG01000010">
    <property type="protein sequence ID" value="SNT10514.1"/>
    <property type="molecule type" value="Genomic_DNA"/>
</dbReference>
<sequence>MRTWLGYAGLAALLLLSGCSTHGPGTQVTDLPVKPSHPRYAPPPGAQSHWVPALGVYSVEGARDLYYRERTYYRWSNGWSWGLSANGPWQDADSSEVPPALYHYYAK</sequence>
<feature type="region of interest" description="Disordered" evidence="1">
    <location>
        <begin position="26"/>
        <end position="46"/>
    </location>
</feature>
<evidence type="ECO:0000256" key="1">
    <source>
        <dbReference type="SAM" id="MobiDB-lite"/>
    </source>
</evidence>
<evidence type="ECO:0008006" key="5">
    <source>
        <dbReference type="Google" id="ProtNLM"/>
    </source>
</evidence>
<dbReference type="AlphaFoldDB" id="A0A239K0D2"/>